<comment type="caution">
    <text evidence="6">The sequence shown here is derived from an EMBL/GenBank/DDBJ whole genome shotgun (WGS) entry which is preliminary data.</text>
</comment>
<dbReference type="CDD" id="cd01189">
    <property type="entry name" value="INT_ICEBs1_C_like"/>
    <property type="match status" value="1"/>
</dbReference>
<dbReference type="SUPFAM" id="SSF56349">
    <property type="entry name" value="DNA breaking-rejoining enzymes"/>
    <property type="match status" value="1"/>
</dbReference>
<dbReference type="InterPro" id="IPR002104">
    <property type="entry name" value="Integrase_catalytic"/>
</dbReference>
<dbReference type="InterPro" id="IPR050090">
    <property type="entry name" value="Tyrosine_recombinase_XerCD"/>
</dbReference>
<evidence type="ECO:0000256" key="2">
    <source>
        <dbReference type="ARBA" id="ARBA00023172"/>
    </source>
</evidence>
<dbReference type="Gene3D" id="1.10.150.130">
    <property type="match status" value="1"/>
</dbReference>
<dbReference type="PANTHER" id="PTHR30349:SF91">
    <property type="entry name" value="INTA PROTEIN"/>
    <property type="match status" value="1"/>
</dbReference>
<evidence type="ECO:0000313" key="6">
    <source>
        <dbReference type="EMBL" id="GAA3044213.1"/>
    </source>
</evidence>
<dbReference type="InterPro" id="IPR044068">
    <property type="entry name" value="CB"/>
</dbReference>
<accession>A0ABP6LJ19</accession>
<feature type="domain" description="Core-binding (CB)" evidence="5">
    <location>
        <begin position="68"/>
        <end position="153"/>
    </location>
</feature>
<evidence type="ECO:0000313" key="7">
    <source>
        <dbReference type="Proteomes" id="UP001501035"/>
    </source>
</evidence>
<gene>
    <name evidence="6" type="ORF">GCM10010528_24510</name>
</gene>
<keyword evidence="1 3" id="KW-0238">DNA-binding</keyword>
<dbReference type="InterPro" id="IPR010998">
    <property type="entry name" value="Integrase_recombinase_N"/>
</dbReference>
<dbReference type="PROSITE" id="PS51900">
    <property type="entry name" value="CB"/>
    <property type="match status" value="1"/>
</dbReference>
<dbReference type="RefSeq" id="WP_344716854.1">
    <property type="nucleotide sequence ID" value="NZ_BAAAVS010000052.1"/>
</dbReference>
<feature type="domain" description="Tyr recombinase" evidence="4">
    <location>
        <begin position="174"/>
        <end position="371"/>
    </location>
</feature>
<keyword evidence="7" id="KW-1185">Reference proteome</keyword>
<dbReference type="Pfam" id="PF00589">
    <property type="entry name" value="Phage_integrase"/>
    <property type="match status" value="1"/>
</dbReference>
<dbReference type="InterPro" id="IPR011010">
    <property type="entry name" value="DNA_brk_join_enz"/>
</dbReference>
<evidence type="ECO:0000256" key="3">
    <source>
        <dbReference type="PROSITE-ProRule" id="PRU01248"/>
    </source>
</evidence>
<dbReference type="InterPro" id="IPR013762">
    <property type="entry name" value="Integrase-like_cat_sf"/>
</dbReference>
<evidence type="ECO:0000259" key="5">
    <source>
        <dbReference type="PROSITE" id="PS51900"/>
    </source>
</evidence>
<dbReference type="Proteomes" id="UP001501035">
    <property type="component" value="Unassembled WGS sequence"/>
</dbReference>
<dbReference type="Gene3D" id="1.10.443.10">
    <property type="entry name" value="Intergrase catalytic core"/>
    <property type="match status" value="1"/>
</dbReference>
<sequence>MSKRANGEGSIRQRPNGRWEGRLSYVDPATELRKSVSVYGASAAETRSKLKVVRQRLDDGQPAKDSAMTVGAWCQTWRDSALEASDRKATTRALYGGLSRKHLEAGTISRKPLDKLKATDVESLIVALRKSGLSESTVRQIYTVLRAAMEIAVRDGLLGSNPVAKVPRPKVTPHEAKHLSADEVKVLLEQAKSSRYFLAVLLMATTGLRRGEVVGLAWSDVDMEQREIRVRHTLNRVDGELVLSEPKTARSRRRIPLLPSVVAELRSWRLRQKQERLRAGDQWADTGMVFTTELGTMVDPRNLLRVVSAAAKAAGLEDVVAHSLRHSAAVAMLEAGVHIKAVADLLGHSSISITGDIYGHTSDDAAKSAIASLGEALGT</sequence>
<keyword evidence="2" id="KW-0233">DNA recombination</keyword>
<evidence type="ECO:0000259" key="4">
    <source>
        <dbReference type="PROSITE" id="PS51898"/>
    </source>
</evidence>
<name>A0ABP6LJ19_9ACTN</name>
<dbReference type="PANTHER" id="PTHR30349">
    <property type="entry name" value="PHAGE INTEGRASE-RELATED"/>
    <property type="match status" value="1"/>
</dbReference>
<organism evidence="6 7">
    <name type="scientific">Gordonia defluvii</name>
    <dbReference type="NCBI Taxonomy" id="283718"/>
    <lineage>
        <taxon>Bacteria</taxon>
        <taxon>Bacillati</taxon>
        <taxon>Actinomycetota</taxon>
        <taxon>Actinomycetes</taxon>
        <taxon>Mycobacteriales</taxon>
        <taxon>Gordoniaceae</taxon>
        <taxon>Gordonia</taxon>
    </lineage>
</organism>
<reference evidence="7" key="1">
    <citation type="journal article" date="2019" name="Int. J. Syst. Evol. Microbiol.">
        <title>The Global Catalogue of Microorganisms (GCM) 10K type strain sequencing project: providing services to taxonomists for standard genome sequencing and annotation.</title>
        <authorList>
            <consortium name="The Broad Institute Genomics Platform"/>
            <consortium name="The Broad Institute Genome Sequencing Center for Infectious Disease"/>
            <person name="Wu L."/>
            <person name="Ma J."/>
        </authorList>
    </citation>
    <scope>NUCLEOTIDE SEQUENCE [LARGE SCALE GENOMIC DNA]</scope>
    <source>
        <strain evidence="7">JCM 14234</strain>
    </source>
</reference>
<dbReference type="PROSITE" id="PS51898">
    <property type="entry name" value="TYR_RECOMBINASE"/>
    <property type="match status" value="1"/>
</dbReference>
<evidence type="ECO:0000256" key="1">
    <source>
        <dbReference type="ARBA" id="ARBA00023125"/>
    </source>
</evidence>
<dbReference type="EMBL" id="BAAAVS010000052">
    <property type="protein sequence ID" value="GAA3044213.1"/>
    <property type="molecule type" value="Genomic_DNA"/>
</dbReference>
<protein>
    <submittedName>
        <fullName evidence="6">Site-specific integrase</fullName>
    </submittedName>
</protein>
<proteinExistence type="predicted"/>